<dbReference type="GO" id="GO:0003723">
    <property type="term" value="F:RNA binding"/>
    <property type="evidence" value="ECO:0007669"/>
    <property type="project" value="InterPro"/>
</dbReference>
<dbReference type="SMART" id="SM01061">
    <property type="entry name" value="CAT_RBD"/>
    <property type="match status" value="1"/>
</dbReference>
<dbReference type="InterPro" id="IPR050661">
    <property type="entry name" value="BglG_antiterminators"/>
</dbReference>
<dbReference type="EMBL" id="QROT01000004">
    <property type="protein sequence ID" value="RHL45932.1"/>
    <property type="molecule type" value="Genomic_DNA"/>
</dbReference>
<proteinExistence type="predicted"/>
<accession>A0A413R779</accession>
<dbReference type="InterPro" id="IPR036650">
    <property type="entry name" value="CAT_RNA-bd_dom_sf"/>
</dbReference>
<dbReference type="EMBL" id="QSFD01000007">
    <property type="protein sequence ID" value="RHA17955.1"/>
    <property type="molecule type" value="Genomic_DNA"/>
</dbReference>
<organism evidence="3 6">
    <name type="scientific">Eubacterium ventriosum</name>
    <dbReference type="NCBI Taxonomy" id="39496"/>
    <lineage>
        <taxon>Bacteria</taxon>
        <taxon>Bacillati</taxon>
        <taxon>Bacillota</taxon>
        <taxon>Clostridia</taxon>
        <taxon>Eubacteriales</taxon>
        <taxon>Eubacteriaceae</taxon>
        <taxon>Eubacterium</taxon>
    </lineage>
</organism>
<reference evidence="5 6" key="1">
    <citation type="submission" date="2018-08" db="EMBL/GenBank/DDBJ databases">
        <title>A genome reference for cultivated species of the human gut microbiota.</title>
        <authorList>
            <person name="Zou Y."/>
            <person name="Xue W."/>
            <person name="Luo G."/>
        </authorList>
    </citation>
    <scope>NUCLEOTIDE SEQUENCE [LARGE SCALE GENOMIC DNA]</scope>
    <source>
        <strain evidence="4 5">AF37-4</strain>
        <strain evidence="3 6">AM44-11BH</strain>
    </source>
</reference>
<sequence length="277" mass="31498">MYRVKKALNHNAVVAIDAEKCQEFLILGKGIGFGKKVTEYVEPRAEDTVYSMKECTERGEAEDIVNEVSPVCLEIADAVLNKAEEEFGNIDRRILFPLADHIEFAVKRIKNNEQISNPLTPDIRVLFHSEYKVAEEIKPLLLEKMGVEIDEHEVGYIALHIHSAIDTENVSQSMIIAQGVRECISMVEAETGRKINVLSISYNRLMNHIKYMIARALKGEKIKLNLNDYMENKFPQEFQMAITICDNIGHLLKLSFDESEIGYLAMHIQRVTSGELD</sequence>
<dbReference type="PROSITE" id="PS51372">
    <property type="entry name" value="PRD_2"/>
    <property type="match status" value="2"/>
</dbReference>
<dbReference type="RefSeq" id="WP_117970740.1">
    <property type="nucleotide sequence ID" value="NZ_CABJDQ010000004.1"/>
</dbReference>
<name>A0A413R779_9FIRM</name>
<dbReference type="InterPro" id="IPR011608">
    <property type="entry name" value="PRD"/>
</dbReference>
<dbReference type="PANTHER" id="PTHR30185">
    <property type="entry name" value="CRYPTIC BETA-GLUCOSIDE BGL OPERON ANTITERMINATOR"/>
    <property type="match status" value="1"/>
</dbReference>
<dbReference type="PANTHER" id="PTHR30185:SF15">
    <property type="entry name" value="CRYPTIC BETA-GLUCOSIDE BGL OPERON ANTITERMINATOR"/>
    <property type="match status" value="1"/>
</dbReference>
<keyword evidence="6" id="KW-1185">Reference proteome</keyword>
<dbReference type="Gene3D" id="2.30.24.10">
    <property type="entry name" value="CAT RNA-binding domain"/>
    <property type="match status" value="1"/>
</dbReference>
<evidence type="ECO:0000313" key="3">
    <source>
        <dbReference type="EMBL" id="RHA17955.1"/>
    </source>
</evidence>
<dbReference type="InterPro" id="IPR004341">
    <property type="entry name" value="CAT_RNA-bd_dom"/>
</dbReference>
<dbReference type="InterPro" id="IPR036634">
    <property type="entry name" value="PRD_sf"/>
</dbReference>
<evidence type="ECO:0000313" key="6">
    <source>
        <dbReference type="Proteomes" id="UP000284779"/>
    </source>
</evidence>
<gene>
    <name evidence="4" type="ORF">DW018_06740</name>
    <name evidence="3" type="ORF">DW944_07715</name>
</gene>
<protein>
    <submittedName>
        <fullName evidence="3">PRD domain-containing protein</fullName>
    </submittedName>
</protein>
<feature type="domain" description="PRD" evidence="2">
    <location>
        <begin position="67"/>
        <end position="171"/>
    </location>
</feature>
<dbReference type="GeneID" id="66466932"/>
<evidence type="ECO:0000256" key="1">
    <source>
        <dbReference type="ARBA" id="ARBA00022737"/>
    </source>
</evidence>
<dbReference type="Proteomes" id="UP000284779">
    <property type="component" value="Unassembled WGS sequence"/>
</dbReference>
<dbReference type="SUPFAM" id="SSF50151">
    <property type="entry name" value="SacY-like RNA-binding domain"/>
    <property type="match status" value="1"/>
</dbReference>
<dbReference type="SUPFAM" id="SSF63520">
    <property type="entry name" value="PTS-regulatory domain, PRD"/>
    <property type="match status" value="2"/>
</dbReference>
<evidence type="ECO:0000313" key="4">
    <source>
        <dbReference type="EMBL" id="RHL45932.1"/>
    </source>
</evidence>
<dbReference type="Gene3D" id="1.10.1790.10">
    <property type="entry name" value="PRD domain"/>
    <property type="match status" value="2"/>
</dbReference>
<dbReference type="Proteomes" id="UP000283314">
    <property type="component" value="Unassembled WGS sequence"/>
</dbReference>
<feature type="domain" description="PRD" evidence="2">
    <location>
        <begin position="172"/>
        <end position="277"/>
    </location>
</feature>
<dbReference type="Pfam" id="PF00874">
    <property type="entry name" value="PRD"/>
    <property type="match status" value="2"/>
</dbReference>
<dbReference type="Pfam" id="PF03123">
    <property type="entry name" value="CAT_RBD"/>
    <property type="match status" value="1"/>
</dbReference>
<evidence type="ECO:0000313" key="5">
    <source>
        <dbReference type="Proteomes" id="UP000283314"/>
    </source>
</evidence>
<evidence type="ECO:0000259" key="2">
    <source>
        <dbReference type="PROSITE" id="PS51372"/>
    </source>
</evidence>
<comment type="caution">
    <text evidence="3">The sequence shown here is derived from an EMBL/GenBank/DDBJ whole genome shotgun (WGS) entry which is preliminary data.</text>
</comment>
<dbReference type="GO" id="GO:0006355">
    <property type="term" value="P:regulation of DNA-templated transcription"/>
    <property type="evidence" value="ECO:0007669"/>
    <property type="project" value="InterPro"/>
</dbReference>
<keyword evidence="1" id="KW-0677">Repeat</keyword>
<dbReference type="AlphaFoldDB" id="A0A413R779"/>